<accession>A0A8S5UFW4</accession>
<organism evidence="2">
    <name type="scientific">Myoviridae sp. ctshb19</name>
    <dbReference type="NCBI Taxonomy" id="2825194"/>
    <lineage>
        <taxon>Viruses</taxon>
        <taxon>Duplodnaviria</taxon>
        <taxon>Heunggongvirae</taxon>
        <taxon>Uroviricota</taxon>
        <taxon>Caudoviricetes</taxon>
    </lineage>
</organism>
<dbReference type="Pfam" id="PF11195">
    <property type="entry name" value="Tad2-like"/>
    <property type="match status" value="1"/>
</dbReference>
<proteinExistence type="predicted"/>
<evidence type="ECO:0000259" key="1">
    <source>
        <dbReference type="Pfam" id="PF11195"/>
    </source>
</evidence>
<dbReference type="EMBL" id="BK016086">
    <property type="protein sequence ID" value="DAF93381.1"/>
    <property type="molecule type" value="Genomic_DNA"/>
</dbReference>
<protein>
    <recommendedName>
        <fullName evidence="1">Thoeris anti-defense 2-like domain-containing protein</fullName>
    </recommendedName>
</protein>
<evidence type="ECO:0000313" key="2">
    <source>
        <dbReference type="EMBL" id="DAF93381.1"/>
    </source>
</evidence>
<sequence>MNTLHEQLAKEFQAKGYTLHEAFEHHSVRYIDKNGKAKAAFQFDVKLFGFISPVAHDFQFDFVRFVHQVSQGMEQRGHDTIYLDPTAHPIHENGFDGFLLRMYSLDSKDQKTYDSELVCYSKALAAIKEGRSVRRAGWNGKNQHVYLENFDGMKYEPCFILFNAQEKYQPGWVPSMGDLMAEDWEILPE</sequence>
<name>A0A8S5UFW4_9CAUD</name>
<dbReference type="InterPro" id="IPR021361">
    <property type="entry name" value="Tad2-like_dom"/>
</dbReference>
<reference evidence="2" key="1">
    <citation type="journal article" date="2021" name="Proc. Natl. Acad. Sci. U.S.A.">
        <title>A Catalog of Tens of Thousands of Viruses from Human Metagenomes Reveals Hidden Associations with Chronic Diseases.</title>
        <authorList>
            <person name="Tisza M.J."/>
            <person name="Buck C.B."/>
        </authorList>
    </citation>
    <scope>NUCLEOTIDE SEQUENCE</scope>
    <source>
        <strain evidence="2">Ctshb19</strain>
    </source>
</reference>
<feature type="domain" description="Thoeris anti-defense 2-like" evidence="1">
    <location>
        <begin position="120"/>
        <end position="187"/>
    </location>
</feature>